<organism evidence="2 3">
    <name type="scientific">Streptomyces alkaliterrae</name>
    <dbReference type="NCBI Taxonomy" id="2213162"/>
    <lineage>
        <taxon>Bacteria</taxon>
        <taxon>Bacillati</taxon>
        <taxon>Actinomycetota</taxon>
        <taxon>Actinomycetes</taxon>
        <taxon>Kitasatosporales</taxon>
        <taxon>Streptomycetaceae</taxon>
        <taxon>Streptomyces</taxon>
    </lineage>
</organism>
<accession>A0A7W3ZLE8</accession>
<keyword evidence="1" id="KW-1133">Transmembrane helix</keyword>
<evidence type="ECO:0000313" key="3">
    <source>
        <dbReference type="Proteomes" id="UP000525686"/>
    </source>
</evidence>
<dbReference type="RefSeq" id="WP_181353408.1">
    <property type="nucleotide sequence ID" value="NZ_JABJWZ010000014.1"/>
</dbReference>
<feature type="transmembrane region" description="Helical" evidence="1">
    <location>
        <begin position="9"/>
        <end position="29"/>
    </location>
</feature>
<keyword evidence="1" id="KW-0812">Transmembrane</keyword>
<reference evidence="3" key="1">
    <citation type="submission" date="2020-05" db="EMBL/GenBank/DDBJ databases">
        <title>Classification of alakaliphilic streptomycetes isolated from an alkaline soil next to Lonar Crater, India and a proposal for the recognition of Streptomyces alkaliterrae sp. nov.</title>
        <authorList>
            <person name="Golinska P."/>
        </authorList>
    </citation>
    <scope>NUCLEOTIDE SEQUENCE [LARGE SCALE GENOMIC DNA]</scope>
    <source>
        <strain evidence="3">OF3</strain>
    </source>
</reference>
<dbReference type="Proteomes" id="UP000525686">
    <property type="component" value="Unassembled WGS sequence"/>
</dbReference>
<evidence type="ECO:0000313" key="2">
    <source>
        <dbReference type="EMBL" id="MBB1252385.1"/>
    </source>
</evidence>
<protein>
    <submittedName>
        <fullName evidence="2">Uncharacterized protein</fullName>
    </submittedName>
</protein>
<dbReference type="EMBL" id="JABJWZ010000014">
    <property type="protein sequence ID" value="MBB1252385.1"/>
    <property type="molecule type" value="Genomic_DNA"/>
</dbReference>
<evidence type="ECO:0000256" key="1">
    <source>
        <dbReference type="SAM" id="Phobius"/>
    </source>
</evidence>
<gene>
    <name evidence="2" type="ORF">H3146_03220</name>
</gene>
<dbReference type="AlphaFoldDB" id="A0A7W3ZLE8"/>
<proteinExistence type="predicted"/>
<keyword evidence="1" id="KW-0472">Membrane</keyword>
<comment type="caution">
    <text evidence="2">The sequence shown here is derived from an EMBL/GenBank/DDBJ whole genome shotgun (WGS) entry which is preliminary data.</text>
</comment>
<name>A0A7W3ZLE8_9ACTN</name>
<sequence length="500" mass="55718">MVWLQQRRAAVYAGVAMALCLALGMAYGWRQGTDHKEPHLTYDVALPAVVPDDGREPWPTQGELQDDKELLRDAMRAFLFYRGKAAGFEAKSKANRLATKDRVELLFAGETRELGDKNAVGDGAVPYRDDVKAPPRTVLLRAHLKNRRSGHQVVFRYEDRGTSRSYYDVQRLPGFGPADAIPLLLNPTRRETREAGHRDDLRLLVPKRLSKLRVAGFGGEEEWSQHQKDSYDWRPVKTRDGVTEPLRTYKSTDLRLEGAQQDHGTGVCRNSGLLLRATLDNTGFGAPRDVYYVLRSTDFTPIEIEYTDDAGGPAERRPIFDAAQLRTLARSLMCDPGPVSEDEALAKITFERLWNGRLPGGDGQRQELVRIRTSETQGPVRGLAMVGVDDNRHFAYFPVPRSPQPMFDQTACVARDNAVVVAGGHRVTRVEVTDLRSGEKITRRGATLVARRPGDAKRQGPLAVTVTRQPLRGSKTDGDAPTVSPVYCYLAPDTPTFDED</sequence>